<keyword evidence="2" id="KW-0812">Transmembrane</keyword>
<keyword evidence="2" id="KW-1133">Transmembrane helix</keyword>
<dbReference type="SUPFAM" id="SSF49265">
    <property type="entry name" value="Fibronectin type III"/>
    <property type="match status" value="1"/>
</dbReference>
<evidence type="ECO:0000256" key="3">
    <source>
        <dbReference type="SAM" id="SignalP"/>
    </source>
</evidence>
<evidence type="ECO:0000313" key="5">
    <source>
        <dbReference type="EnsemblMetazoa" id="Aqu2.1.20911_001"/>
    </source>
</evidence>
<dbReference type="InterPro" id="IPR036116">
    <property type="entry name" value="FN3_sf"/>
</dbReference>
<name>A0A1X7U098_AMPQE</name>
<dbReference type="InParanoid" id="A0A1X7U098"/>
<accession>A0A1X7U098</accession>
<dbReference type="InterPro" id="IPR003599">
    <property type="entry name" value="Ig_sub"/>
</dbReference>
<dbReference type="PROSITE" id="PS50853">
    <property type="entry name" value="FN3"/>
    <property type="match status" value="1"/>
</dbReference>
<dbReference type="InterPro" id="IPR003961">
    <property type="entry name" value="FN3_dom"/>
</dbReference>
<feature type="region of interest" description="Disordered" evidence="1">
    <location>
        <begin position="409"/>
        <end position="477"/>
    </location>
</feature>
<dbReference type="CDD" id="cd00063">
    <property type="entry name" value="FN3"/>
    <property type="match status" value="1"/>
</dbReference>
<feature type="chain" id="PRO_5010860515" description="Fibronectin type-III domain-containing protein" evidence="3">
    <location>
        <begin position="17"/>
        <end position="1581"/>
    </location>
</feature>
<dbReference type="EnsemblMetazoa" id="Aqu2.1.20911_001">
    <property type="protein sequence ID" value="Aqu2.1.20911_001"/>
    <property type="gene ID" value="Aqu2.1.20911"/>
</dbReference>
<reference evidence="5" key="1">
    <citation type="submission" date="2017-05" db="UniProtKB">
        <authorList>
            <consortium name="EnsemblMetazoa"/>
        </authorList>
    </citation>
    <scope>IDENTIFICATION</scope>
</reference>
<feature type="compositionally biased region" description="Basic and acidic residues" evidence="1">
    <location>
        <begin position="495"/>
        <end position="510"/>
    </location>
</feature>
<keyword evidence="3" id="KW-0732">Signal</keyword>
<evidence type="ECO:0000259" key="4">
    <source>
        <dbReference type="PROSITE" id="PS50853"/>
    </source>
</evidence>
<feature type="transmembrane region" description="Helical" evidence="2">
    <location>
        <begin position="1111"/>
        <end position="1133"/>
    </location>
</feature>
<organism evidence="5">
    <name type="scientific">Amphimedon queenslandica</name>
    <name type="common">Sponge</name>
    <dbReference type="NCBI Taxonomy" id="400682"/>
    <lineage>
        <taxon>Eukaryota</taxon>
        <taxon>Metazoa</taxon>
        <taxon>Porifera</taxon>
        <taxon>Demospongiae</taxon>
        <taxon>Heteroscleromorpha</taxon>
        <taxon>Haplosclerida</taxon>
        <taxon>Niphatidae</taxon>
        <taxon>Amphimedon</taxon>
    </lineage>
</organism>
<proteinExistence type="predicted"/>
<dbReference type="SMART" id="SM00409">
    <property type="entry name" value="IG"/>
    <property type="match status" value="2"/>
</dbReference>
<feature type="domain" description="Fibronectin type-III" evidence="4">
    <location>
        <begin position="671"/>
        <end position="772"/>
    </location>
</feature>
<sequence>MLLALVFGLCLLCSEGAELLESPESKTVQFNERPTFVCVGNGSNLVWIIDGKGLYSNNQFKGVTFTDAGGGSTVSRLLSSNLTINVTELEISYDMISQGIGISCQIVSQSPFDEAFSKTATLSVTGISPPQNISLSIDWILTWSSQFYRPRNALLNNQTFDVTVNGKVIVANTTSTSIQLRPFCTRPTEVNITAYIGSYHSSTSVLFENVIGERTIKIINYTTLVNGAECSITLNILVDTQHCDTLVSGQLLTSEGDVKNYPPQSINPSNGIVSTSYNMTGLQNCLSYDARINVSNTSNFTEDTANIAIEPLYSDVKDIEINKNEDRSINAQCIYSDMSTAMGCHVMFTHTTTGISQSFNIIGSDDKTINLSSSGVYAIAIYSINADGSIARCTCVQPKQVNVTLVTSATSSNGGSSTVSSVSSSTGSPIPSPSVTVETESESTSEVVSPPTHSTTSTFSSNKPTGTTKDPSVDTGIELDSIRLEQITRKTNVSLEDKVDQKDPAIRSEDDSNGTTRDPIVSPDAPRPVSKKVPVFHSHYDKKPVEGDFTAAPSSPSCNDGPLTVVITVHPVPVTVPPFTTATFTCEGNGNVLNWVTRNGEDTEAFTPDIQQQRNISFTDPGIGPGNLSSVFTIIGLPVNDGLQISCQVVSYPPLEQVTSYSILKLRDVSPVEDLKFNFTSSNSLEITWSPPVYRFPPDSPVSYQVLVTDEEDGDIILDTNIPDTNYTVPNVTQFITVGPTSVTVPIYETASFTCKGTGNELNWIVHSAPLTESIKKQRDISFTDPGGPGNLSSVLTITGLPVNDGLHIGCQIISYPPLEQVFSDTSTLTIRGISPVEDIQWSNDNQLLSWSPPSFYSDDVISGAIAYTTYNVLVNDHTINYDNVTMTFDVSNQTFVANLNSLIHSNQSCTYMIVGEVISRGMEDSTQKVEADEKEEIFSYKMAGLRPCTNYTAYIKADKDSFKVPFSTYNDVQDVLVSTEGNGSVSVQCVFVSGSTADGCHVIFTDTSNGRNEHFNVTGSGNTIVTLSTSRVYDVTAHDISDDGSIAPWTCVQPKQVDVKLNIAIPSIVHSSSYSTVHSTAISSSTSNITSSPTVIIGNDDTSGNGDSSMVYIITSVVLMIIPFTLCVVVVMKRNHKNKVTLNAERAACHQSQAEMSHYEIHDPIGPVAIDMSNDERSSGPTSGPVQGTIVDPYHVSTDELLAIRNRRPVQDNNSHVTTPQETMHWQPRPHIQLKGFTPRNSKVLLMQPSFVSTFGCQHNSCSERISHSYAYNAVKVANESETEYENFTFPVNATVYATASSNASFYASIPKDYSNHCRLRTFESDCWASKQCHGPNRKILLYEEERQKVIEYKFYNLTVAQDGTRIDICAHCGGPGGSYVCFPPVYLTVNGPPVNLSNYVSVKVTSHGIMITGIIDTDTELLIIIKNTNNETVYEETVHTLPFVVSGYEIGSNFDPAANYTVVITGKNPAGTGETLQHNVSFKNFISFNVSSVNLGIVDDQAEAIINLTFNRSRPLSIPQKIKVESDCMHKGHKNVILNKSNSLRIPLLRGTKNCVLKLSSGGKQESINISKFIVLLAT</sequence>
<evidence type="ECO:0000256" key="2">
    <source>
        <dbReference type="SAM" id="Phobius"/>
    </source>
</evidence>
<protein>
    <recommendedName>
        <fullName evidence="4">Fibronectin type-III domain-containing protein</fullName>
    </recommendedName>
</protein>
<feature type="compositionally biased region" description="Low complexity" evidence="1">
    <location>
        <begin position="409"/>
        <end position="461"/>
    </location>
</feature>
<feature type="signal peptide" evidence="3">
    <location>
        <begin position="1"/>
        <end position="16"/>
    </location>
</feature>
<evidence type="ECO:0000256" key="1">
    <source>
        <dbReference type="SAM" id="MobiDB-lite"/>
    </source>
</evidence>
<feature type="region of interest" description="Disordered" evidence="1">
    <location>
        <begin position="495"/>
        <end position="530"/>
    </location>
</feature>
<keyword evidence="2" id="KW-0472">Membrane</keyword>